<dbReference type="EMBL" id="CAJOBC010001930">
    <property type="protein sequence ID" value="CAF3706548.1"/>
    <property type="molecule type" value="Genomic_DNA"/>
</dbReference>
<evidence type="ECO:0000256" key="7">
    <source>
        <dbReference type="ARBA" id="ARBA00047473"/>
    </source>
</evidence>
<feature type="binding site" evidence="10">
    <location>
        <position position="75"/>
    </location>
    <ligand>
        <name>NAD(+)</name>
        <dbReference type="ChEBI" id="CHEBI:57540"/>
    </ligand>
</feature>
<feature type="compositionally biased region" description="Acidic residues" evidence="11">
    <location>
        <begin position="499"/>
        <end position="511"/>
    </location>
</feature>
<dbReference type="UniPathway" id="UPA00038">
    <property type="reaction ID" value="UER00491"/>
</dbReference>
<dbReference type="Gene3D" id="1.20.5.100">
    <property type="entry name" value="Cytochrome c1, transmembrane anchor, C-terminal"/>
    <property type="match status" value="1"/>
</dbReference>
<dbReference type="FunFam" id="3.40.50.720:FF:000114">
    <property type="entry name" value="UDP-glucose 6-dehydrogenase"/>
    <property type="match status" value="1"/>
</dbReference>
<comment type="caution">
    <text evidence="13">The sequence shown here is derived from an EMBL/GenBank/DDBJ whole genome shotgun (WGS) entry which is preliminary data.</text>
</comment>
<dbReference type="EMBL" id="CAJNOQ010001930">
    <property type="protein sequence ID" value="CAF0928195.1"/>
    <property type="molecule type" value="Genomic_DNA"/>
</dbReference>
<dbReference type="AlphaFoldDB" id="A0A814BKN3"/>
<dbReference type="SUPFAM" id="SSF52413">
    <property type="entry name" value="UDP-glucose/GDP-mannose dehydrogenase C-terminal domain"/>
    <property type="match status" value="1"/>
</dbReference>
<dbReference type="GO" id="GO:0005634">
    <property type="term" value="C:nucleus"/>
    <property type="evidence" value="ECO:0007669"/>
    <property type="project" value="TreeGrafter"/>
</dbReference>
<comment type="similarity">
    <text evidence="2 8">Belongs to the UDP-glucose/GDP-mannose dehydrogenase family.</text>
</comment>
<dbReference type="FunFam" id="1.20.5.100:FF:000001">
    <property type="entry name" value="UDP-glucose 6-dehydrogenase"/>
    <property type="match status" value="1"/>
</dbReference>
<feature type="binding site" evidence="10">
    <location>
        <position position="385"/>
    </location>
    <ligand>
        <name>NAD(+)</name>
        <dbReference type="ChEBI" id="CHEBI:57540"/>
    </ligand>
</feature>
<evidence type="ECO:0000313" key="13">
    <source>
        <dbReference type="EMBL" id="CAF0928195.1"/>
    </source>
</evidence>
<dbReference type="SMART" id="SM00984">
    <property type="entry name" value="UDPG_MGDP_dh_C"/>
    <property type="match status" value="1"/>
</dbReference>
<feature type="binding site" evidence="10">
    <location>
        <begin position="315"/>
        <end position="318"/>
    </location>
    <ligand>
        <name>NAD(+)</name>
        <dbReference type="ChEBI" id="CHEBI:57540"/>
    </ligand>
</feature>
<dbReference type="Pfam" id="PF00984">
    <property type="entry name" value="UDPG_MGDP_dh"/>
    <property type="match status" value="1"/>
</dbReference>
<evidence type="ECO:0000256" key="1">
    <source>
        <dbReference type="ARBA" id="ARBA00004701"/>
    </source>
</evidence>
<keyword evidence="6 8" id="KW-0520">NAD</keyword>
<dbReference type="InterPro" id="IPR014026">
    <property type="entry name" value="UDP-Glc/GDP-Man_DH_dimer"/>
</dbReference>
<evidence type="ECO:0000256" key="9">
    <source>
        <dbReference type="PIRSR" id="PIRSR500133-1"/>
    </source>
</evidence>
<feature type="domain" description="UDP-glucose/GDP-mannose dehydrogenase C-terminal" evidence="12">
    <location>
        <begin position="371"/>
        <end position="485"/>
    </location>
</feature>
<feature type="binding site" evidence="10">
    <location>
        <begin position="169"/>
        <end position="170"/>
    </location>
    <ligand>
        <name>NAD(+)</name>
        <dbReference type="ChEBI" id="CHEBI:57540"/>
    </ligand>
</feature>
<dbReference type="OrthoDB" id="5059218at2759"/>
<dbReference type="Gene3D" id="3.40.50.720">
    <property type="entry name" value="NAD(P)-binding Rossmann-like Domain"/>
    <property type="match status" value="2"/>
</dbReference>
<gene>
    <name evidence="13" type="ORF">GPM918_LOCUS10036</name>
    <name evidence="14" type="ORF">SRO942_LOCUS10037</name>
</gene>
<dbReference type="NCBIfam" id="TIGR03026">
    <property type="entry name" value="NDP-sugDHase"/>
    <property type="match status" value="1"/>
</dbReference>
<keyword evidence="15" id="KW-1185">Reference proteome</keyword>
<feature type="binding site" evidence="10">
    <location>
        <begin position="128"/>
        <end position="132"/>
    </location>
    <ligand>
        <name>NAD(+)</name>
        <dbReference type="ChEBI" id="CHEBI:57540"/>
    </ligand>
</feature>
<dbReference type="SUPFAM" id="SSF51735">
    <property type="entry name" value="NAD(P)-binding Rossmann-fold domains"/>
    <property type="match status" value="1"/>
</dbReference>
<evidence type="ECO:0000256" key="6">
    <source>
        <dbReference type="ARBA" id="ARBA00023027"/>
    </source>
</evidence>
<accession>A0A814BKN3</accession>
<evidence type="ECO:0000259" key="12">
    <source>
        <dbReference type="SMART" id="SM00984"/>
    </source>
</evidence>
<dbReference type="Proteomes" id="UP000663829">
    <property type="component" value="Unassembled WGS sequence"/>
</dbReference>
<evidence type="ECO:0000256" key="8">
    <source>
        <dbReference type="PIRNR" id="PIRNR000124"/>
    </source>
</evidence>
<dbReference type="InterPro" id="IPR014027">
    <property type="entry name" value="UDP-Glc/GDP-Man_DH_C"/>
</dbReference>
<comment type="catalytic activity">
    <reaction evidence="7 8">
        <text>UDP-alpha-D-glucose + 2 NAD(+) + H2O = UDP-alpha-D-glucuronate + 2 NADH + 3 H(+)</text>
        <dbReference type="Rhea" id="RHEA:23596"/>
        <dbReference type="ChEBI" id="CHEBI:15377"/>
        <dbReference type="ChEBI" id="CHEBI:15378"/>
        <dbReference type="ChEBI" id="CHEBI:57540"/>
        <dbReference type="ChEBI" id="CHEBI:57945"/>
        <dbReference type="ChEBI" id="CHEBI:58052"/>
        <dbReference type="ChEBI" id="CHEBI:58885"/>
        <dbReference type="EC" id="1.1.1.22"/>
    </reaction>
</comment>
<dbReference type="FunFam" id="3.40.50.720:FF:000032">
    <property type="entry name" value="UDP-glucose 6-dehydrogenase"/>
    <property type="match status" value="1"/>
</dbReference>
<dbReference type="Pfam" id="PF03720">
    <property type="entry name" value="UDPG_MGDP_dh_C"/>
    <property type="match status" value="1"/>
</dbReference>
<dbReference type="InterPro" id="IPR001732">
    <property type="entry name" value="UDP-Glc/GDP-Man_DH_N"/>
</dbReference>
<evidence type="ECO:0000313" key="14">
    <source>
        <dbReference type="EMBL" id="CAF3706548.1"/>
    </source>
</evidence>
<dbReference type="GO" id="GO:0006065">
    <property type="term" value="P:UDP-glucuronate biosynthetic process"/>
    <property type="evidence" value="ECO:0007669"/>
    <property type="project" value="UniProtKB-UniPathway"/>
</dbReference>
<dbReference type="InterPro" id="IPR036220">
    <property type="entry name" value="UDP-Glc/GDP-Man_DH_C_sf"/>
</dbReference>
<dbReference type="GO" id="GO:0003979">
    <property type="term" value="F:UDP-glucose 6-dehydrogenase activity"/>
    <property type="evidence" value="ECO:0007669"/>
    <property type="project" value="UniProtKB-EC"/>
</dbReference>
<evidence type="ECO:0000256" key="3">
    <source>
        <dbReference type="ARBA" id="ARBA00012954"/>
    </source>
</evidence>
<dbReference type="EC" id="1.1.1.22" evidence="3 8"/>
<reference evidence="13" key="1">
    <citation type="submission" date="2021-02" db="EMBL/GenBank/DDBJ databases">
        <authorList>
            <person name="Nowell W R."/>
        </authorList>
    </citation>
    <scope>NUCLEOTIDE SEQUENCE</scope>
</reference>
<dbReference type="InterPro" id="IPR017476">
    <property type="entry name" value="UDP-Glc/GDP-Man"/>
</dbReference>
<dbReference type="GO" id="GO:0006024">
    <property type="term" value="P:glycosaminoglycan biosynthetic process"/>
    <property type="evidence" value="ECO:0007669"/>
    <property type="project" value="TreeGrafter"/>
</dbReference>
<dbReference type="GO" id="GO:0051287">
    <property type="term" value="F:NAD binding"/>
    <property type="evidence" value="ECO:0007669"/>
    <property type="project" value="InterPro"/>
</dbReference>
<proteinExistence type="inferred from homology"/>
<name>A0A814BKN3_9BILA</name>
<evidence type="ECO:0000256" key="10">
    <source>
        <dbReference type="PIRSR" id="PIRSR500133-3"/>
    </source>
</evidence>
<feature type="binding site" evidence="10">
    <location>
        <position position="80"/>
    </location>
    <ligand>
        <name>NAD(+)</name>
        <dbReference type="ChEBI" id="CHEBI:57540"/>
    </ligand>
</feature>
<feature type="active site" description="Nucleophile" evidence="9">
    <location>
        <position position="315"/>
    </location>
</feature>
<dbReference type="PIRSF" id="PIRSF500133">
    <property type="entry name" value="UDPglc_DH_euk"/>
    <property type="match status" value="1"/>
</dbReference>
<dbReference type="InterPro" id="IPR036291">
    <property type="entry name" value="NAD(P)-bd_dom_sf"/>
</dbReference>
<feature type="binding site" evidence="10">
    <location>
        <position position="204"/>
    </location>
    <ligand>
        <name>NAD(+)</name>
        <dbReference type="ChEBI" id="CHEBI:57540"/>
    </ligand>
</feature>
<protein>
    <recommendedName>
        <fullName evidence="4 8">UDP-glucose 6-dehydrogenase</fullName>
        <ecNumber evidence="3 8">1.1.1.22</ecNumber>
    </recommendedName>
</protein>
<feature type="region of interest" description="Disordered" evidence="11">
    <location>
        <begin position="498"/>
        <end position="523"/>
    </location>
</feature>
<dbReference type="PANTHER" id="PTHR11374:SF3">
    <property type="entry name" value="UDP-GLUCOSE 6-DEHYDROGENASE"/>
    <property type="match status" value="1"/>
</dbReference>
<sequence length="523" mass="57108">MSSTSASLTNSCAQCGRLENDDTGKDRGDAASIGSDNGENSSTFRICCIGAGYVGGPTCAIIASKCPHIIVTVVDISSERIAAWNSDSLPLFEPGLEAIVKKIRNHNLFFSTDTKKAIQEADLIFISVNTPTKSYGFGNGRAPDLRYVEEAARHIAETATTSKIVVEKSTVPVKAAESIKTILKTNKQRGVSYQVLSNPEFLAEGSAIHDLLAPDRVLIGGDDSVEGSLAVKKLSWVYEHWVPKEKILTTNTWSSELSKLAANAFLAQRISSINTISAVCEATGANVAEVAKAIGLDSRIGPKFLNASIGFGGSCFQKDVYNLIYLAESLYLEPVAEYWLQVIKINDWQRQRFAQTIVQNLFGSVSGKKLAIYGFAFKNNTADTRESSSICVCGYLLAEGASLSIYDPKVTSERIFLDLSEQTGKTEKDLHAHVTIANDAYDAAKDAHAIVICTEWDEFKANYELIYSTMKKPSFIFDGRLVLDHDLLISIGYNAGVNDDQENSSDENDNEQEYRTLTDSEEE</sequence>
<dbReference type="InterPro" id="IPR008927">
    <property type="entry name" value="6-PGluconate_DH-like_C_sf"/>
</dbReference>
<evidence type="ECO:0000256" key="2">
    <source>
        <dbReference type="ARBA" id="ARBA00006601"/>
    </source>
</evidence>
<dbReference type="SUPFAM" id="SSF48179">
    <property type="entry name" value="6-phosphogluconate dehydrogenase C-terminal domain-like"/>
    <property type="match status" value="1"/>
</dbReference>
<evidence type="ECO:0000256" key="5">
    <source>
        <dbReference type="ARBA" id="ARBA00023002"/>
    </source>
</evidence>
<comment type="pathway">
    <text evidence="1">Nucleotide-sugar biosynthesis; UDP-alpha-D-glucuronate biosynthesis; UDP-alpha-D-glucuronate from UDP-alpha-D-glucose: step 1/1.</text>
</comment>
<dbReference type="PIRSF" id="PIRSF000124">
    <property type="entry name" value="UDPglc_GDPman_dh"/>
    <property type="match status" value="1"/>
</dbReference>
<evidence type="ECO:0000313" key="15">
    <source>
        <dbReference type="Proteomes" id="UP000663829"/>
    </source>
</evidence>
<feature type="compositionally biased region" description="Basic and acidic residues" evidence="11">
    <location>
        <begin position="512"/>
        <end position="523"/>
    </location>
</feature>
<dbReference type="Pfam" id="PF03721">
    <property type="entry name" value="UDPG_MGDP_dh_N"/>
    <property type="match status" value="1"/>
</dbReference>
<feature type="binding site" evidence="10">
    <location>
        <begin position="50"/>
        <end position="55"/>
    </location>
    <ligand>
        <name>NAD(+)</name>
        <dbReference type="ChEBI" id="CHEBI:57540"/>
    </ligand>
</feature>
<organism evidence="13 15">
    <name type="scientific">Didymodactylos carnosus</name>
    <dbReference type="NCBI Taxonomy" id="1234261"/>
    <lineage>
        <taxon>Eukaryota</taxon>
        <taxon>Metazoa</taxon>
        <taxon>Spiralia</taxon>
        <taxon>Gnathifera</taxon>
        <taxon>Rotifera</taxon>
        <taxon>Eurotatoria</taxon>
        <taxon>Bdelloidea</taxon>
        <taxon>Philodinida</taxon>
        <taxon>Philodinidae</taxon>
        <taxon>Didymodactylos</taxon>
    </lineage>
</organism>
<keyword evidence="5 8" id="KW-0560">Oxidoreductase</keyword>
<dbReference type="Proteomes" id="UP000681722">
    <property type="component" value="Unassembled WGS sequence"/>
</dbReference>
<dbReference type="PANTHER" id="PTHR11374">
    <property type="entry name" value="UDP-GLUCOSE DEHYDROGENASE/UDP-MANNAC DEHYDROGENASE"/>
    <property type="match status" value="1"/>
</dbReference>
<comment type="function">
    <text evidence="8">Involved in the biosynthesis of glycosaminoglycans; hyaluronan, chondroitin sulfate, and heparan sulfate.</text>
</comment>
<evidence type="ECO:0000256" key="4">
    <source>
        <dbReference type="ARBA" id="ARBA00015132"/>
    </source>
</evidence>
<dbReference type="InterPro" id="IPR028356">
    <property type="entry name" value="UDPglc_DH_euk"/>
</dbReference>
<evidence type="ECO:0000256" key="11">
    <source>
        <dbReference type="SAM" id="MobiDB-lite"/>
    </source>
</evidence>